<evidence type="ECO:0000313" key="1">
    <source>
        <dbReference type="EMBL" id="NXC92396.1"/>
    </source>
</evidence>
<accession>A0A851RLY6</accession>
<organism evidence="1 2">
    <name type="scientific">Tychaedon coryphoeus</name>
    <name type="common">Karoo scrub-robin</name>
    <name type="synonym">Erythropygia coryphaeus</name>
    <dbReference type="NCBI Taxonomy" id="614051"/>
    <lineage>
        <taxon>Eukaryota</taxon>
        <taxon>Metazoa</taxon>
        <taxon>Chordata</taxon>
        <taxon>Craniata</taxon>
        <taxon>Vertebrata</taxon>
        <taxon>Euteleostomi</taxon>
        <taxon>Archelosauria</taxon>
        <taxon>Archosauria</taxon>
        <taxon>Dinosauria</taxon>
        <taxon>Saurischia</taxon>
        <taxon>Theropoda</taxon>
        <taxon>Coelurosauria</taxon>
        <taxon>Aves</taxon>
        <taxon>Neognathae</taxon>
        <taxon>Neoaves</taxon>
        <taxon>Telluraves</taxon>
        <taxon>Australaves</taxon>
        <taxon>Passeriformes</taxon>
        <taxon>Muscicapidae</taxon>
        <taxon>Cercotrichas</taxon>
    </lineage>
</organism>
<feature type="non-terminal residue" evidence="1">
    <location>
        <position position="1"/>
    </location>
</feature>
<reference evidence="1" key="1">
    <citation type="submission" date="2019-09" db="EMBL/GenBank/DDBJ databases">
        <title>Bird 10,000 Genomes (B10K) Project - Family phase.</title>
        <authorList>
            <person name="Zhang G."/>
        </authorList>
    </citation>
    <scope>NUCLEOTIDE SEQUENCE</scope>
    <source>
        <strain evidence="1">OUT-0024</strain>
        <tissue evidence="1">Muscle</tissue>
    </source>
</reference>
<dbReference type="Proteomes" id="UP000631545">
    <property type="component" value="Unassembled WGS sequence"/>
</dbReference>
<dbReference type="AlphaFoldDB" id="A0A851RLY6"/>
<proteinExistence type="predicted"/>
<comment type="caution">
    <text evidence="1">The sequence shown here is derived from an EMBL/GenBank/DDBJ whole genome shotgun (WGS) entry which is preliminary data.</text>
</comment>
<name>A0A851RLY6_TYCCO</name>
<feature type="non-terminal residue" evidence="1">
    <location>
        <position position="54"/>
    </location>
</feature>
<evidence type="ECO:0000313" key="2">
    <source>
        <dbReference type="Proteomes" id="UP000631545"/>
    </source>
</evidence>
<keyword evidence="2" id="KW-1185">Reference proteome</keyword>
<gene>
    <name evidence="1" type="primary">Lrrc14_10</name>
    <name evidence="1" type="ORF">CERCOR_R14990</name>
</gene>
<sequence>RSLKLERNNVDVRRLTPESAMTICCVAQQLGMLPSLQELNLGFSKLSGNLHQIL</sequence>
<protein>
    <submittedName>
        <fullName evidence="1">LRC14 protein</fullName>
    </submittedName>
</protein>
<dbReference type="EMBL" id="WBND01003118">
    <property type="protein sequence ID" value="NXC92396.1"/>
    <property type="molecule type" value="Genomic_DNA"/>
</dbReference>